<name>D8PT84_SCHCM</name>
<dbReference type="AlphaFoldDB" id="D8PT84"/>
<dbReference type="VEuPathDB" id="FungiDB:SCHCODRAFT_02605025"/>
<feature type="non-terminal residue" evidence="1">
    <location>
        <position position="158"/>
    </location>
</feature>
<dbReference type="HOGENOM" id="CLU_105927_0_0_1"/>
<accession>D8PT84</accession>
<dbReference type="InterPro" id="IPR018788">
    <property type="entry name" value="Proteasome_assmbl_chp_3"/>
</dbReference>
<evidence type="ECO:0000313" key="1">
    <source>
        <dbReference type="EMBL" id="EFJ00469.1"/>
    </source>
</evidence>
<dbReference type="PANTHER" id="PTHR31051:SF1">
    <property type="entry name" value="PROTEASOME ASSEMBLY CHAPERONE 3"/>
    <property type="match status" value="1"/>
</dbReference>
<dbReference type="OrthoDB" id="5593278at2759"/>
<dbReference type="STRING" id="578458.D8PT84"/>
<dbReference type="KEGG" id="scm:SCHCO_02605025"/>
<keyword evidence="2" id="KW-1185">Reference proteome</keyword>
<dbReference type="PANTHER" id="PTHR31051">
    <property type="entry name" value="PROTEASOME ASSEMBLY CHAPERONE 3"/>
    <property type="match status" value="1"/>
</dbReference>
<organism evidence="2">
    <name type="scientific">Schizophyllum commune (strain H4-8 / FGSC 9210)</name>
    <name type="common">Split gill fungus</name>
    <dbReference type="NCBI Taxonomy" id="578458"/>
    <lineage>
        <taxon>Eukaryota</taxon>
        <taxon>Fungi</taxon>
        <taxon>Dikarya</taxon>
        <taxon>Basidiomycota</taxon>
        <taxon>Agaricomycotina</taxon>
        <taxon>Agaricomycetes</taxon>
        <taxon>Agaricomycetidae</taxon>
        <taxon>Agaricales</taxon>
        <taxon>Schizophyllaceae</taxon>
        <taxon>Schizophyllum</taxon>
    </lineage>
</organism>
<dbReference type="GO" id="GO:0043248">
    <property type="term" value="P:proteasome assembly"/>
    <property type="evidence" value="ECO:0007669"/>
    <property type="project" value="InterPro"/>
</dbReference>
<dbReference type="RefSeq" id="XP_003035371.1">
    <property type="nucleotide sequence ID" value="XM_003035325.1"/>
</dbReference>
<evidence type="ECO:0008006" key="3">
    <source>
        <dbReference type="Google" id="ProtNLM"/>
    </source>
</evidence>
<dbReference type="Gene3D" id="3.30.230.90">
    <property type="match status" value="1"/>
</dbReference>
<gene>
    <name evidence="1" type="ORF">SCHCODRAFT_106003</name>
</gene>
<dbReference type="Proteomes" id="UP000007431">
    <property type="component" value="Unassembled WGS sequence"/>
</dbReference>
<dbReference type="OMA" id="GVMDMVQ"/>
<sequence>MVSPTQVTREIAGNTTDIVVLPYADRVLILVTQLGKVGNLIQASLPATTPIQPAEANADHPNALALPPPPPGIQVTGLLGSSSSDHQHTLHYLYASQIATIVWTAEGGGALAGPRRDVIIGLALRKSAPSPDDDGSLSEAERETYNAIMLLLQEILKS</sequence>
<dbReference type="InterPro" id="IPR053720">
    <property type="entry name" value="Psm_Assembly_Chaperone"/>
</dbReference>
<reference evidence="1 2" key="1">
    <citation type="journal article" date="2010" name="Nat. Biotechnol.">
        <title>Genome sequence of the model mushroom Schizophyllum commune.</title>
        <authorList>
            <person name="Ohm R.A."/>
            <person name="de Jong J.F."/>
            <person name="Lugones L.G."/>
            <person name="Aerts A."/>
            <person name="Kothe E."/>
            <person name="Stajich J.E."/>
            <person name="de Vries R.P."/>
            <person name="Record E."/>
            <person name="Levasseur A."/>
            <person name="Baker S.E."/>
            <person name="Bartholomew K.A."/>
            <person name="Coutinho P.M."/>
            <person name="Erdmann S."/>
            <person name="Fowler T.J."/>
            <person name="Gathman A.C."/>
            <person name="Lombard V."/>
            <person name="Henrissat B."/>
            <person name="Knabe N."/>
            <person name="Kuees U."/>
            <person name="Lilly W.W."/>
            <person name="Lindquist E."/>
            <person name="Lucas S."/>
            <person name="Magnuson J.K."/>
            <person name="Piumi F."/>
            <person name="Raudaskoski M."/>
            <person name="Salamov A."/>
            <person name="Schmutz J."/>
            <person name="Schwarze F.W.M.R."/>
            <person name="vanKuyk P.A."/>
            <person name="Horton J.S."/>
            <person name="Grigoriev I.V."/>
            <person name="Woesten H.A.B."/>
        </authorList>
    </citation>
    <scope>NUCLEOTIDE SEQUENCE [LARGE SCALE GENOMIC DNA]</scope>
    <source>
        <strain evidence="2">H4-8 / FGSC 9210</strain>
    </source>
</reference>
<dbReference type="InParanoid" id="D8PT84"/>
<dbReference type="EMBL" id="GL377303">
    <property type="protein sequence ID" value="EFJ00469.1"/>
    <property type="molecule type" value="Genomic_DNA"/>
</dbReference>
<dbReference type="eggNOG" id="ENOG502S9A3">
    <property type="taxonomic scope" value="Eukaryota"/>
</dbReference>
<proteinExistence type="predicted"/>
<protein>
    <recommendedName>
        <fullName evidence="3">Proteasome assembly chaperone 3</fullName>
    </recommendedName>
</protein>
<evidence type="ECO:0000313" key="2">
    <source>
        <dbReference type="Proteomes" id="UP000007431"/>
    </source>
</evidence>
<dbReference type="GeneID" id="9597183"/>